<feature type="region of interest" description="Disordered" evidence="1">
    <location>
        <begin position="886"/>
        <end position="1002"/>
    </location>
</feature>
<evidence type="ECO:0000313" key="3">
    <source>
        <dbReference type="Proteomes" id="UP000054477"/>
    </source>
</evidence>
<feature type="region of interest" description="Disordered" evidence="1">
    <location>
        <begin position="1"/>
        <end position="38"/>
    </location>
</feature>
<feature type="compositionally biased region" description="Polar residues" evidence="1">
    <location>
        <begin position="12"/>
        <end position="23"/>
    </location>
</feature>
<feature type="compositionally biased region" description="Polar residues" evidence="1">
    <location>
        <begin position="971"/>
        <end position="987"/>
    </location>
</feature>
<dbReference type="HOGENOM" id="CLU_276596_0_0_1"/>
<evidence type="ECO:0000256" key="1">
    <source>
        <dbReference type="SAM" id="MobiDB-lite"/>
    </source>
</evidence>
<feature type="compositionally biased region" description="Low complexity" evidence="1">
    <location>
        <begin position="894"/>
        <end position="908"/>
    </location>
</feature>
<feature type="compositionally biased region" description="Basic and acidic residues" evidence="1">
    <location>
        <begin position="913"/>
        <end position="948"/>
    </location>
</feature>
<reference evidence="3" key="2">
    <citation type="submission" date="2015-01" db="EMBL/GenBank/DDBJ databases">
        <title>Evolutionary Origins and Diversification of the Mycorrhizal Mutualists.</title>
        <authorList>
            <consortium name="DOE Joint Genome Institute"/>
            <consortium name="Mycorrhizal Genomics Consortium"/>
            <person name="Kohler A."/>
            <person name="Kuo A."/>
            <person name="Nagy L.G."/>
            <person name="Floudas D."/>
            <person name="Copeland A."/>
            <person name="Barry K.W."/>
            <person name="Cichocki N."/>
            <person name="Veneault-Fourrey C."/>
            <person name="LaButti K."/>
            <person name="Lindquist E.A."/>
            <person name="Lipzen A."/>
            <person name="Lundell T."/>
            <person name="Morin E."/>
            <person name="Murat C."/>
            <person name="Riley R."/>
            <person name="Ohm R."/>
            <person name="Sun H."/>
            <person name="Tunlid A."/>
            <person name="Henrissat B."/>
            <person name="Grigoriev I.V."/>
            <person name="Hibbett D.S."/>
            <person name="Martin F."/>
        </authorList>
    </citation>
    <scope>NUCLEOTIDE SEQUENCE [LARGE SCALE GENOMIC DNA]</scope>
    <source>
        <strain evidence="3">LaAM-08-1</strain>
    </source>
</reference>
<accession>A0A0C9WTA5</accession>
<dbReference type="OrthoDB" id="2689409at2759"/>
<feature type="compositionally biased region" description="Basic residues" evidence="1">
    <location>
        <begin position="24"/>
        <end position="35"/>
    </location>
</feature>
<dbReference type="Proteomes" id="UP000054477">
    <property type="component" value="Unassembled WGS sequence"/>
</dbReference>
<sequence length="1002" mass="113004">MSHRTQPRSKNKITPNAAPSSKRNTGRNKVGKTKGNKKDNIPAVCVHILYNFSPLRLDEQADTERPDSPEVVAPSDSSTIHKETAREVLDCVLITTRKSNNDTQTMNLSQAEARLKAAAAKATPNASNKNHLIERVDLLSTGDFTDDDVEAINFSLQGDQSYRFPYPEGGYRQYHGLPPVEGPHSPADEHTMMFDEDSSTWVPIPPDFTAPHLLQDYIEAVNDVRKVSRNCSAYVHPEAKRVFKELNDSRGLGDAELNLIQINGLSLEEERALEAGLNGEGAVYKFKKPWDEGYVHYHGRPPRLGQQNAADRLTEIWDEKRDKYVGIPDGCMAPHDPQDYADAVNWEVAQAETTRRAEVARAARHAGVNNKREVKDYKEWDVPDPMIESDLSGSDYEEARRELENKRAWQKSRGKPVSDTEEEDEEEDREMQCELQEEARSQVVHRVIKRSSSDEEMDLKGKPPTSSDAFWEALRASFTPSQKDAACILRSYGLTLKPDALLTDLEEVSSKKLSLLETAMYPMFGNIVWQLAGKIGNPYGRTAQFAMEKAGLVQKEKRAQNRYNIYKSFASQSKPEDGNCEGLLLWNKTNNEEYKKLMEGATTKEEKDECIKNAVKFLQDQVTNEGTNVRDASLCFTDHLKAITDLITNIKRRDRSFDFAGIMVYSGKNQTARNKSGFFMKWPISMLTDVFVSKVRVMHVDRKIKGQMMQQASSTTVPATAERLTASPSTAHPKVSIIAVAPEENVLPNVKDRQRQFSDLFLNLLNSHLPQKEQRKSVPWTTWPNIAYQFQLVITGWDSMMMDIGFCRSFVSTKIQNRQWMHFSTLIIKGLLEIKSWNANEKQIAETDARFGEIPVILNQQGLPMVFVKDSNKWVRDNCLISTAANKQQRNGMASSPLSVSSPPSVAPSKKHSRDDAMCLPDERQDAKSAREYRPIPKQKQTQEEPAAKRQQRVSFVGLPDNMFYKKRRQATQPISQSTQAGPSGSHNRAGPGKNSGGFIIN</sequence>
<keyword evidence="3" id="KW-1185">Reference proteome</keyword>
<dbReference type="AlphaFoldDB" id="A0A0C9WTA5"/>
<feature type="region of interest" description="Disordered" evidence="1">
    <location>
        <begin position="60"/>
        <end position="79"/>
    </location>
</feature>
<feature type="compositionally biased region" description="Basic residues" evidence="1">
    <location>
        <begin position="1"/>
        <end position="11"/>
    </location>
</feature>
<proteinExistence type="predicted"/>
<evidence type="ECO:0000313" key="2">
    <source>
        <dbReference type="EMBL" id="KIK02230.1"/>
    </source>
</evidence>
<feature type="compositionally biased region" description="Acidic residues" evidence="1">
    <location>
        <begin position="419"/>
        <end position="429"/>
    </location>
</feature>
<feature type="region of interest" description="Disordered" evidence="1">
    <location>
        <begin position="405"/>
        <end position="439"/>
    </location>
</feature>
<reference evidence="2 3" key="1">
    <citation type="submission" date="2014-04" db="EMBL/GenBank/DDBJ databases">
        <authorList>
            <consortium name="DOE Joint Genome Institute"/>
            <person name="Kuo A."/>
            <person name="Kohler A."/>
            <person name="Nagy L.G."/>
            <person name="Floudas D."/>
            <person name="Copeland A."/>
            <person name="Barry K.W."/>
            <person name="Cichocki N."/>
            <person name="Veneault-Fourrey C."/>
            <person name="LaButti K."/>
            <person name="Lindquist E.A."/>
            <person name="Lipzen A."/>
            <person name="Lundell T."/>
            <person name="Morin E."/>
            <person name="Murat C."/>
            <person name="Sun H."/>
            <person name="Tunlid A."/>
            <person name="Henrissat B."/>
            <person name="Grigoriev I.V."/>
            <person name="Hibbett D.S."/>
            <person name="Martin F."/>
            <person name="Nordberg H.P."/>
            <person name="Cantor M.N."/>
            <person name="Hua S.X."/>
        </authorList>
    </citation>
    <scope>NUCLEOTIDE SEQUENCE [LARGE SCALE GENOMIC DNA]</scope>
    <source>
        <strain evidence="2 3">LaAM-08-1</strain>
    </source>
</reference>
<dbReference type="EMBL" id="KN838595">
    <property type="protein sequence ID" value="KIK02230.1"/>
    <property type="molecule type" value="Genomic_DNA"/>
</dbReference>
<organism evidence="2 3">
    <name type="scientific">Laccaria amethystina LaAM-08-1</name>
    <dbReference type="NCBI Taxonomy" id="1095629"/>
    <lineage>
        <taxon>Eukaryota</taxon>
        <taxon>Fungi</taxon>
        <taxon>Dikarya</taxon>
        <taxon>Basidiomycota</taxon>
        <taxon>Agaricomycotina</taxon>
        <taxon>Agaricomycetes</taxon>
        <taxon>Agaricomycetidae</taxon>
        <taxon>Agaricales</taxon>
        <taxon>Agaricineae</taxon>
        <taxon>Hydnangiaceae</taxon>
        <taxon>Laccaria</taxon>
    </lineage>
</organism>
<name>A0A0C9WTA5_9AGAR</name>
<protein>
    <submittedName>
        <fullName evidence="2">Uncharacterized protein</fullName>
    </submittedName>
</protein>
<gene>
    <name evidence="2" type="ORF">K443DRAFT_131951</name>
</gene>